<name>A0A4S9BYA9_AURPU</name>
<dbReference type="AlphaFoldDB" id="A0A4S9BYA9"/>
<comment type="caution">
    <text evidence="1">The sequence shown here is derived from an EMBL/GenBank/DDBJ whole genome shotgun (WGS) entry which is preliminary data.</text>
</comment>
<organism evidence="1">
    <name type="scientific">Aureobasidium pullulans</name>
    <name type="common">Black yeast</name>
    <name type="synonym">Pullularia pullulans</name>
    <dbReference type="NCBI Taxonomy" id="5580"/>
    <lineage>
        <taxon>Eukaryota</taxon>
        <taxon>Fungi</taxon>
        <taxon>Dikarya</taxon>
        <taxon>Ascomycota</taxon>
        <taxon>Pezizomycotina</taxon>
        <taxon>Dothideomycetes</taxon>
        <taxon>Dothideomycetidae</taxon>
        <taxon>Dothideales</taxon>
        <taxon>Saccotheciaceae</taxon>
        <taxon>Aureobasidium</taxon>
    </lineage>
</organism>
<dbReference type="EMBL" id="QZAS01000100">
    <property type="protein sequence ID" value="THW98509.1"/>
    <property type="molecule type" value="Genomic_DNA"/>
</dbReference>
<gene>
    <name evidence="1" type="ORF">D6D13_10612</name>
</gene>
<reference evidence="1" key="1">
    <citation type="submission" date="2018-10" db="EMBL/GenBank/DDBJ databases">
        <title>Fifty Aureobasidium pullulans genomes reveal a recombining polyextremotolerant generalist.</title>
        <authorList>
            <person name="Gostincar C."/>
            <person name="Turk M."/>
            <person name="Zajc J."/>
            <person name="Gunde-Cimerman N."/>
        </authorList>
    </citation>
    <scope>NUCLEOTIDE SEQUENCE [LARGE SCALE GENOMIC DNA]</scope>
    <source>
        <strain evidence="1">EXF-10085</strain>
    </source>
</reference>
<proteinExistence type="predicted"/>
<protein>
    <submittedName>
        <fullName evidence="1">Uncharacterized protein</fullName>
    </submittedName>
</protein>
<sequence>MFEIVEARDAYANAGDIALHFLSLVQNDVVLLGELPVFVSIVVVSVMMVESDPVELWTVKFISVKHSLLLDEWVVISESKVGWMLRADFYRV</sequence>
<evidence type="ECO:0000313" key="1">
    <source>
        <dbReference type="EMBL" id="THW98509.1"/>
    </source>
</evidence>
<accession>A0A4S9BYA9</accession>